<organism evidence="2 3">
    <name type="scientific">Nostocoides australiense Ben110</name>
    <dbReference type="NCBI Taxonomy" id="1193182"/>
    <lineage>
        <taxon>Bacteria</taxon>
        <taxon>Bacillati</taxon>
        <taxon>Actinomycetota</taxon>
        <taxon>Actinomycetes</taxon>
        <taxon>Micrococcales</taxon>
        <taxon>Intrasporangiaceae</taxon>
        <taxon>Nostocoides</taxon>
    </lineage>
</organism>
<dbReference type="RefSeq" id="WP_053083957.1">
    <property type="nucleotide sequence ID" value="NZ_HG764815.1"/>
</dbReference>
<keyword evidence="3" id="KW-1185">Reference proteome</keyword>
<dbReference type="STRING" id="1193182.BN11_70005"/>
<reference evidence="2 3" key="1">
    <citation type="journal article" date="2013" name="ISME J.">
        <title>A metabolic model for members of the genus Tetrasphaera involved in enhanced biological phosphorus removal.</title>
        <authorList>
            <person name="Kristiansen R."/>
            <person name="Nguyen H.T.T."/>
            <person name="Saunders A.M."/>
            <person name="Nielsen J.L."/>
            <person name="Wimmer R."/>
            <person name="Le V.Q."/>
            <person name="McIlroy S.J."/>
            <person name="Petrovski S."/>
            <person name="Seviour R.J."/>
            <person name="Calteau A."/>
            <person name="Nielsen K.L."/>
            <person name="Nielsen P.H."/>
        </authorList>
    </citation>
    <scope>NUCLEOTIDE SEQUENCE [LARGE SCALE GENOMIC DNA]</scope>
    <source>
        <strain evidence="2 3">Ben110</strain>
    </source>
</reference>
<dbReference type="PANTHER" id="PTHR33164">
    <property type="entry name" value="TRANSCRIPTIONAL REGULATOR, MARR FAMILY"/>
    <property type="match status" value="1"/>
</dbReference>
<dbReference type="SUPFAM" id="SSF46785">
    <property type="entry name" value="Winged helix' DNA-binding domain"/>
    <property type="match status" value="1"/>
</dbReference>
<evidence type="ECO:0000259" key="1">
    <source>
        <dbReference type="PROSITE" id="PS50995"/>
    </source>
</evidence>
<dbReference type="AlphaFoldDB" id="W6K1S9"/>
<sequence length="129" mass="14003">MAKEASIRAAGARHDGLGEAVIAADELLVRTLHPVLSHFHIGIDVFRALRVLATSSGLTVGELGREIGANPPATTRSVDRLVSAGHAYRRADEADRRRVLVMITDRGLDLFRDVLAEIEDRVRDSKALA</sequence>
<dbReference type="EMBL" id="CAJA01000496">
    <property type="protein sequence ID" value="CCH75427.1"/>
    <property type="molecule type" value="Genomic_DNA"/>
</dbReference>
<evidence type="ECO:0000313" key="2">
    <source>
        <dbReference type="EMBL" id="CCH75427.1"/>
    </source>
</evidence>
<dbReference type="PROSITE" id="PS50995">
    <property type="entry name" value="HTH_MARR_2"/>
    <property type="match status" value="1"/>
</dbReference>
<dbReference type="GO" id="GO:0006950">
    <property type="term" value="P:response to stress"/>
    <property type="evidence" value="ECO:0007669"/>
    <property type="project" value="TreeGrafter"/>
</dbReference>
<dbReference type="InterPro" id="IPR039422">
    <property type="entry name" value="MarR/SlyA-like"/>
</dbReference>
<dbReference type="PANTHER" id="PTHR33164:SF43">
    <property type="entry name" value="HTH-TYPE TRANSCRIPTIONAL REPRESSOR YETL"/>
    <property type="match status" value="1"/>
</dbReference>
<gene>
    <name evidence="2" type="ORF">BN11_70005</name>
</gene>
<dbReference type="Proteomes" id="UP000035763">
    <property type="component" value="Unassembled WGS sequence"/>
</dbReference>
<dbReference type="InterPro" id="IPR000835">
    <property type="entry name" value="HTH_MarR-typ"/>
</dbReference>
<comment type="caution">
    <text evidence="2">The sequence shown here is derived from an EMBL/GenBank/DDBJ whole genome shotgun (WGS) entry which is preliminary data.</text>
</comment>
<dbReference type="SMART" id="SM00347">
    <property type="entry name" value="HTH_MARR"/>
    <property type="match status" value="1"/>
</dbReference>
<feature type="domain" description="HTH marR-type" evidence="1">
    <location>
        <begin position="14"/>
        <end position="129"/>
    </location>
</feature>
<dbReference type="GO" id="GO:0003700">
    <property type="term" value="F:DNA-binding transcription factor activity"/>
    <property type="evidence" value="ECO:0007669"/>
    <property type="project" value="InterPro"/>
</dbReference>
<evidence type="ECO:0000313" key="3">
    <source>
        <dbReference type="Proteomes" id="UP000035763"/>
    </source>
</evidence>
<proteinExistence type="predicted"/>
<protein>
    <recommendedName>
        <fullName evidence="1">HTH marR-type domain-containing protein</fullName>
    </recommendedName>
</protein>
<dbReference type="InterPro" id="IPR036388">
    <property type="entry name" value="WH-like_DNA-bd_sf"/>
</dbReference>
<accession>W6K1S9</accession>
<dbReference type="InterPro" id="IPR036390">
    <property type="entry name" value="WH_DNA-bd_sf"/>
</dbReference>
<dbReference type="Gene3D" id="1.10.10.10">
    <property type="entry name" value="Winged helix-like DNA-binding domain superfamily/Winged helix DNA-binding domain"/>
    <property type="match status" value="1"/>
</dbReference>
<dbReference type="Pfam" id="PF12802">
    <property type="entry name" value="MarR_2"/>
    <property type="match status" value="1"/>
</dbReference>
<name>W6K1S9_9MICO</name>